<keyword evidence="5" id="KW-0804">Transcription</keyword>
<dbReference type="InterPro" id="IPR002078">
    <property type="entry name" value="Sigma_54_int"/>
</dbReference>
<dbReference type="Gene3D" id="3.40.50.300">
    <property type="entry name" value="P-loop containing nucleotide triphosphate hydrolases"/>
    <property type="match status" value="1"/>
</dbReference>
<sequence length="453" mass="50102">MEKLLIVDDDLGIQKQLKWSLSQYEVLLAGDREQAISSLRMHEPKVVLLDLGLPPDAANASEGLKALEQILTLSPFTKVIVITGNDEHQVALDAVAKGAYDFYQKPLDGDVINVIVERAFNLAKIESENREIRELGGVDSGIIGSSVVMDKLRNMVKRIAPTEITALLLGESGTGKEVIANAIHQQSNRSKKPFIAINCASIPETLLESELFGFEKGAFTGAHKMTKGKIEMAEGGTLFLDEIGDMPFNLQAKLLRFLQERVIERIGGRQELAVDVRVICATNQNLQQMVEEKNFREDLYYRISEMVIPIAPLKDRDFDVLILAQYFLLQYGKDYNVKVKGFSDNAAAALKSHSWPGNIRELQNKIKSAVIMAATGQITSEDLGFVEESDNISLAEFNLRGVREKAESKAVEQAFALAEGNMSKTAELLGITRPTLYGLVDKYGLQLKTLEGE</sequence>
<dbReference type="InterPro" id="IPR058031">
    <property type="entry name" value="AAA_lid_NorR"/>
</dbReference>
<dbReference type="Pfam" id="PF02954">
    <property type="entry name" value="HTH_8"/>
    <property type="match status" value="1"/>
</dbReference>
<proteinExistence type="predicted"/>
<evidence type="ECO:0000256" key="6">
    <source>
        <dbReference type="PROSITE-ProRule" id="PRU00169"/>
    </source>
</evidence>
<evidence type="ECO:0000256" key="3">
    <source>
        <dbReference type="ARBA" id="ARBA00023015"/>
    </source>
</evidence>
<evidence type="ECO:0000256" key="1">
    <source>
        <dbReference type="ARBA" id="ARBA00022741"/>
    </source>
</evidence>
<dbReference type="Pfam" id="PF00072">
    <property type="entry name" value="Response_reg"/>
    <property type="match status" value="1"/>
</dbReference>
<dbReference type="SUPFAM" id="SSF46689">
    <property type="entry name" value="Homeodomain-like"/>
    <property type="match status" value="1"/>
</dbReference>
<dbReference type="PROSITE" id="PS00676">
    <property type="entry name" value="SIGMA54_INTERACT_2"/>
    <property type="match status" value="1"/>
</dbReference>
<keyword evidence="1" id="KW-0547">Nucleotide-binding</keyword>
<gene>
    <name evidence="9" type="primary">prsR</name>
    <name evidence="9" type="ORF">RI845_18380</name>
</gene>
<dbReference type="PROSITE" id="PS00688">
    <property type="entry name" value="SIGMA54_INTERACT_3"/>
    <property type="match status" value="1"/>
</dbReference>
<dbReference type="Proteomes" id="UP001248581">
    <property type="component" value="Chromosome"/>
</dbReference>
<keyword evidence="6" id="KW-0597">Phosphoprotein</keyword>
<dbReference type="InterPro" id="IPR011006">
    <property type="entry name" value="CheY-like_superfamily"/>
</dbReference>
<keyword evidence="2" id="KW-0067">ATP-binding</keyword>
<dbReference type="InterPro" id="IPR027417">
    <property type="entry name" value="P-loop_NTPase"/>
</dbReference>
<organism evidence="9 10">
    <name type="scientific">Thalassotalea nanhaiensis</name>
    <dbReference type="NCBI Taxonomy" id="3065648"/>
    <lineage>
        <taxon>Bacteria</taxon>
        <taxon>Pseudomonadati</taxon>
        <taxon>Pseudomonadota</taxon>
        <taxon>Gammaproteobacteria</taxon>
        <taxon>Alteromonadales</taxon>
        <taxon>Colwelliaceae</taxon>
        <taxon>Thalassotalea</taxon>
    </lineage>
</organism>
<dbReference type="NCBIfam" id="TIGR02915">
    <property type="entry name" value="PEP_resp_reg"/>
    <property type="match status" value="1"/>
</dbReference>
<feature type="modified residue" description="4-aspartylphosphate" evidence="6">
    <location>
        <position position="50"/>
    </location>
</feature>
<dbReference type="PANTHER" id="PTHR32071">
    <property type="entry name" value="TRANSCRIPTIONAL REGULATORY PROTEIN"/>
    <property type="match status" value="1"/>
</dbReference>
<dbReference type="SMART" id="SM00382">
    <property type="entry name" value="AAA"/>
    <property type="match status" value="1"/>
</dbReference>
<dbReference type="CDD" id="cd00009">
    <property type="entry name" value="AAA"/>
    <property type="match status" value="1"/>
</dbReference>
<dbReference type="PROSITE" id="PS50110">
    <property type="entry name" value="RESPONSE_REGULATORY"/>
    <property type="match status" value="1"/>
</dbReference>
<dbReference type="PRINTS" id="PR01590">
    <property type="entry name" value="HTHFIS"/>
</dbReference>
<dbReference type="Gene3D" id="1.10.10.60">
    <property type="entry name" value="Homeodomain-like"/>
    <property type="match status" value="1"/>
</dbReference>
<name>A0ABY9TNY5_9GAMM</name>
<feature type="domain" description="Response regulatory" evidence="8">
    <location>
        <begin position="3"/>
        <end position="120"/>
    </location>
</feature>
<accession>A0ABY9TNY5</accession>
<dbReference type="Pfam" id="PF00158">
    <property type="entry name" value="Sigma54_activat"/>
    <property type="match status" value="1"/>
</dbReference>
<reference evidence="10" key="1">
    <citation type="submission" date="2023-09" db="EMBL/GenBank/DDBJ databases">
        <authorList>
            <person name="Li S."/>
            <person name="Li X."/>
            <person name="Zhang C."/>
            <person name="Zhao Z."/>
        </authorList>
    </citation>
    <scope>NUCLEOTIDE SEQUENCE [LARGE SCALE GENOMIC DNA]</scope>
    <source>
        <strain evidence="10">SQ345</strain>
    </source>
</reference>
<dbReference type="InterPro" id="IPR001789">
    <property type="entry name" value="Sig_transdc_resp-reg_receiver"/>
</dbReference>
<evidence type="ECO:0000256" key="4">
    <source>
        <dbReference type="ARBA" id="ARBA00023125"/>
    </source>
</evidence>
<evidence type="ECO:0000256" key="2">
    <source>
        <dbReference type="ARBA" id="ARBA00022840"/>
    </source>
</evidence>
<dbReference type="Pfam" id="PF25601">
    <property type="entry name" value="AAA_lid_14"/>
    <property type="match status" value="1"/>
</dbReference>
<evidence type="ECO:0000313" key="10">
    <source>
        <dbReference type="Proteomes" id="UP001248581"/>
    </source>
</evidence>
<dbReference type="InterPro" id="IPR025943">
    <property type="entry name" value="Sigma_54_int_dom_ATP-bd_2"/>
</dbReference>
<dbReference type="InterPro" id="IPR025944">
    <property type="entry name" value="Sigma_54_int_dom_CS"/>
</dbReference>
<evidence type="ECO:0000313" key="9">
    <source>
        <dbReference type="EMBL" id="WNC70420.1"/>
    </source>
</evidence>
<protein>
    <submittedName>
        <fullName evidence="9">PEP-CTERM-box response regulator transcription factor</fullName>
    </submittedName>
</protein>
<dbReference type="Gene3D" id="3.40.50.2300">
    <property type="match status" value="1"/>
</dbReference>
<dbReference type="SMART" id="SM00448">
    <property type="entry name" value="REC"/>
    <property type="match status" value="1"/>
</dbReference>
<evidence type="ECO:0000256" key="5">
    <source>
        <dbReference type="ARBA" id="ARBA00023163"/>
    </source>
</evidence>
<keyword evidence="4" id="KW-0238">DNA-binding</keyword>
<evidence type="ECO:0000259" key="8">
    <source>
        <dbReference type="PROSITE" id="PS50110"/>
    </source>
</evidence>
<dbReference type="InterPro" id="IPR009057">
    <property type="entry name" value="Homeodomain-like_sf"/>
</dbReference>
<dbReference type="EMBL" id="CP134146">
    <property type="protein sequence ID" value="WNC70420.1"/>
    <property type="molecule type" value="Genomic_DNA"/>
</dbReference>
<dbReference type="SUPFAM" id="SSF52540">
    <property type="entry name" value="P-loop containing nucleoside triphosphate hydrolases"/>
    <property type="match status" value="1"/>
</dbReference>
<dbReference type="SUPFAM" id="SSF52172">
    <property type="entry name" value="CheY-like"/>
    <property type="match status" value="1"/>
</dbReference>
<dbReference type="InterPro" id="IPR014264">
    <property type="entry name" value="PEP-CTERM_resp_reg"/>
</dbReference>
<dbReference type="Gene3D" id="1.10.8.60">
    <property type="match status" value="1"/>
</dbReference>
<evidence type="ECO:0000259" key="7">
    <source>
        <dbReference type="PROSITE" id="PS50045"/>
    </source>
</evidence>
<dbReference type="InterPro" id="IPR002197">
    <property type="entry name" value="HTH_Fis"/>
</dbReference>
<feature type="domain" description="Sigma-54 factor interaction" evidence="7">
    <location>
        <begin position="142"/>
        <end position="371"/>
    </location>
</feature>
<dbReference type="RefSeq" id="WP_348389560.1">
    <property type="nucleotide sequence ID" value="NZ_CP134146.1"/>
</dbReference>
<keyword evidence="10" id="KW-1185">Reference proteome</keyword>
<keyword evidence="3" id="KW-0805">Transcription regulation</keyword>
<dbReference type="InterPro" id="IPR003593">
    <property type="entry name" value="AAA+_ATPase"/>
</dbReference>
<dbReference type="PROSITE" id="PS50045">
    <property type="entry name" value="SIGMA54_INTERACT_4"/>
    <property type="match status" value="1"/>
</dbReference>
<dbReference type="PANTHER" id="PTHR32071:SF113">
    <property type="entry name" value="ALGINATE BIOSYNTHESIS TRANSCRIPTIONAL REGULATORY PROTEIN ALGB"/>
    <property type="match status" value="1"/>
</dbReference>